<proteinExistence type="predicted"/>
<gene>
    <name evidence="3" type="ORF">MNBD_GAMMA22-1511</name>
</gene>
<protein>
    <submittedName>
        <fullName evidence="3">FIG003879: Uncharacterized subgroup of the nitrilase superfamily</fullName>
    </submittedName>
</protein>
<dbReference type="PROSITE" id="PS50263">
    <property type="entry name" value="CN_HYDROLASE"/>
    <property type="match status" value="1"/>
</dbReference>
<dbReference type="PANTHER" id="PTHR23088">
    <property type="entry name" value="NITRILASE-RELATED"/>
    <property type="match status" value="1"/>
</dbReference>
<dbReference type="PANTHER" id="PTHR23088:SF27">
    <property type="entry name" value="DEAMINATED GLUTATHIONE AMIDASE"/>
    <property type="match status" value="1"/>
</dbReference>
<evidence type="ECO:0000259" key="2">
    <source>
        <dbReference type="PROSITE" id="PS50263"/>
    </source>
</evidence>
<keyword evidence="1" id="KW-0378">Hydrolase</keyword>
<accession>A0A3B1A0I5</accession>
<dbReference type="InterPro" id="IPR036526">
    <property type="entry name" value="C-N_Hydrolase_sf"/>
</dbReference>
<evidence type="ECO:0000313" key="3">
    <source>
        <dbReference type="EMBL" id="VAW99375.1"/>
    </source>
</evidence>
<dbReference type="SUPFAM" id="SSF56317">
    <property type="entry name" value="Carbon-nitrogen hydrolase"/>
    <property type="match status" value="1"/>
</dbReference>
<dbReference type="Gene3D" id="3.60.110.10">
    <property type="entry name" value="Carbon-nitrogen hydrolase"/>
    <property type="match status" value="1"/>
</dbReference>
<organism evidence="3">
    <name type="scientific">hydrothermal vent metagenome</name>
    <dbReference type="NCBI Taxonomy" id="652676"/>
    <lineage>
        <taxon>unclassified sequences</taxon>
        <taxon>metagenomes</taxon>
        <taxon>ecological metagenomes</taxon>
    </lineage>
</organism>
<dbReference type="AlphaFoldDB" id="A0A3B1A0I5"/>
<name>A0A3B1A0I5_9ZZZZ</name>
<feature type="domain" description="CN hydrolase" evidence="2">
    <location>
        <begin position="2"/>
        <end position="251"/>
    </location>
</feature>
<sequence>MTKIAAVQMASGSNVSSNLIEVKRLIQASVKAGAGLVVLPENFAIMGMTEQDKVLIREPLGSGQIQEFLAQQAIELNVWIVAGTIPILTDDENLIRATCLVYNNEGIVVGRYDKIHLYDVDVPESNDTYRESETIEPGTDICVVDSPVGRMGIAVCYDLRFPELFRRLGELKVDIFVVPSAFTAITGKAHWETLLKSRAIENLSYVVASAQGGFHVNGRETHGHSMIIDPWGVILDELPSSSGFVISEIDLTKINNIRKIFPVLQHRKLKV</sequence>
<dbReference type="CDD" id="cd07572">
    <property type="entry name" value="nit"/>
    <property type="match status" value="1"/>
</dbReference>
<dbReference type="InterPro" id="IPR003010">
    <property type="entry name" value="C-N_Hydrolase"/>
</dbReference>
<reference evidence="3" key="1">
    <citation type="submission" date="2018-06" db="EMBL/GenBank/DDBJ databases">
        <authorList>
            <person name="Zhirakovskaya E."/>
        </authorList>
    </citation>
    <scope>NUCLEOTIDE SEQUENCE</scope>
</reference>
<dbReference type="InterPro" id="IPR045254">
    <property type="entry name" value="Nit1/2_C-N_Hydrolase"/>
</dbReference>
<dbReference type="GO" id="GO:0016811">
    <property type="term" value="F:hydrolase activity, acting on carbon-nitrogen (but not peptide) bonds, in linear amides"/>
    <property type="evidence" value="ECO:0007669"/>
    <property type="project" value="InterPro"/>
</dbReference>
<dbReference type="Pfam" id="PF00795">
    <property type="entry name" value="CN_hydrolase"/>
    <property type="match status" value="1"/>
</dbReference>
<evidence type="ECO:0000256" key="1">
    <source>
        <dbReference type="ARBA" id="ARBA00022801"/>
    </source>
</evidence>
<dbReference type="EMBL" id="UOFS01000039">
    <property type="protein sequence ID" value="VAW99375.1"/>
    <property type="molecule type" value="Genomic_DNA"/>
</dbReference>